<accession>A0A8J7KJ10</accession>
<gene>
    <name evidence="2" type="ORF">IW245_001185</name>
</gene>
<evidence type="ECO:0000313" key="3">
    <source>
        <dbReference type="Proteomes" id="UP000622552"/>
    </source>
</evidence>
<evidence type="ECO:0000313" key="2">
    <source>
        <dbReference type="EMBL" id="MBG6134991.1"/>
    </source>
</evidence>
<name>A0A8J7KJ10_9ACTN</name>
<protein>
    <submittedName>
        <fullName evidence="2">Uncharacterized protein (TIGR03083 family)</fullName>
    </submittedName>
</protein>
<comment type="caution">
    <text evidence="2">The sequence shown here is derived from an EMBL/GenBank/DDBJ whole genome shotgun (WGS) entry which is preliminary data.</text>
</comment>
<feature type="domain" description="Mycothiol-dependent maleylpyruvate isomerase metal-binding" evidence="1">
    <location>
        <begin position="19"/>
        <end position="155"/>
    </location>
</feature>
<dbReference type="Pfam" id="PF11716">
    <property type="entry name" value="MDMPI_N"/>
    <property type="match status" value="1"/>
</dbReference>
<proteinExistence type="predicted"/>
<dbReference type="InterPro" id="IPR034660">
    <property type="entry name" value="DinB/YfiT-like"/>
</dbReference>
<sequence length="282" mass="30769">MSTTSEHWQRVRTSVPEVLHRLLTLLDGAPPDRAATADWSVADTVAHLATIAATDVALVRGGSEDPSASVVADLRLRTTVDTVAAMNDVVMARFTERRLPVLADRLRADIAALLAATADEDPLREITWLGGANLPVVGLLAHLVNELNIHAWDIARALGRPWYTDPGDAALFVDQFLVGVTRCGYGRLLDHDRPVRPGRISVTFRAAGVSPPVTFALIDGLVVLEPHDPRPDVRVSYDPVTFNLMLFGRVSRMRAALTGKVRVAGRRPWLLPTFMATMRLPS</sequence>
<dbReference type="Proteomes" id="UP000622552">
    <property type="component" value="Unassembled WGS sequence"/>
</dbReference>
<dbReference type="GO" id="GO:0046872">
    <property type="term" value="F:metal ion binding"/>
    <property type="evidence" value="ECO:0007669"/>
    <property type="project" value="InterPro"/>
</dbReference>
<keyword evidence="3" id="KW-1185">Reference proteome</keyword>
<dbReference type="InterPro" id="IPR036527">
    <property type="entry name" value="SCP2_sterol-bd_dom_sf"/>
</dbReference>
<organism evidence="2 3">
    <name type="scientific">Longispora fulva</name>
    <dbReference type="NCBI Taxonomy" id="619741"/>
    <lineage>
        <taxon>Bacteria</taxon>
        <taxon>Bacillati</taxon>
        <taxon>Actinomycetota</taxon>
        <taxon>Actinomycetes</taxon>
        <taxon>Micromonosporales</taxon>
        <taxon>Micromonosporaceae</taxon>
        <taxon>Longispora</taxon>
    </lineage>
</organism>
<dbReference type="InterPro" id="IPR024344">
    <property type="entry name" value="MDMPI_metal-binding"/>
</dbReference>
<dbReference type="AlphaFoldDB" id="A0A8J7KJ10"/>
<dbReference type="Gene3D" id="1.20.120.450">
    <property type="entry name" value="dinb family like domain"/>
    <property type="match status" value="1"/>
</dbReference>
<dbReference type="RefSeq" id="WP_197002164.1">
    <property type="nucleotide sequence ID" value="NZ_BONS01000004.1"/>
</dbReference>
<dbReference type="SUPFAM" id="SSF109854">
    <property type="entry name" value="DinB/YfiT-like putative metalloenzymes"/>
    <property type="match status" value="1"/>
</dbReference>
<dbReference type="SUPFAM" id="SSF55718">
    <property type="entry name" value="SCP-like"/>
    <property type="match status" value="1"/>
</dbReference>
<reference evidence="2" key="1">
    <citation type="submission" date="2020-11" db="EMBL/GenBank/DDBJ databases">
        <title>Sequencing the genomes of 1000 actinobacteria strains.</title>
        <authorList>
            <person name="Klenk H.-P."/>
        </authorList>
    </citation>
    <scope>NUCLEOTIDE SEQUENCE</scope>
    <source>
        <strain evidence="2">DSM 45356</strain>
    </source>
</reference>
<dbReference type="EMBL" id="JADOUF010000001">
    <property type="protein sequence ID" value="MBG6134991.1"/>
    <property type="molecule type" value="Genomic_DNA"/>
</dbReference>
<evidence type="ECO:0000259" key="1">
    <source>
        <dbReference type="Pfam" id="PF11716"/>
    </source>
</evidence>